<evidence type="ECO:0000313" key="3">
    <source>
        <dbReference type="Proteomes" id="UP000663829"/>
    </source>
</evidence>
<dbReference type="EMBL" id="CAJOBC010099755">
    <property type="protein sequence ID" value="CAF4462690.1"/>
    <property type="molecule type" value="Genomic_DNA"/>
</dbReference>
<dbReference type="Proteomes" id="UP000663829">
    <property type="component" value="Unassembled WGS sequence"/>
</dbReference>
<dbReference type="Proteomes" id="UP000681722">
    <property type="component" value="Unassembled WGS sequence"/>
</dbReference>
<comment type="caution">
    <text evidence="1">The sequence shown here is derived from an EMBL/GenBank/DDBJ whole genome shotgun (WGS) entry which is preliminary data.</text>
</comment>
<evidence type="ECO:0000313" key="1">
    <source>
        <dbReference type="EMBL" id="CAF1590772.1"/>
    </source>
</evidence>
<accession>A0A815ZY36</accession>
<feature type="non-terminal residue" evidence="1">
    <location>
        <position position="1"/>
    </location>
</feature>
<sequence>VDVVFVGSDGDDIDAYVDDISFKLISLTTGPYGENLVQNGDAEAGLCAQDTNTDQFNVPSWNRDADSLIQAISYDATGGTQKKRNSTAKIKHVPTPIIIEDIVQYYWLSNNIGSQYYCIPIYRDQ</sequence>
<keyword evidence="3" id="KW-1185">Reference proteome</keyword>
<reference evidence="1" key="1">
    <citation type="submission" date="2021-02" db="EMBL/GenBank/DDBJ databases">
        <authorList>
            <person name="Nowell W R."/>
        </authorList>
    </citation>
    <scope>NUCLEOTIDE SEQUENCE</scope>
</reference>
<gene>
    <name evidence="1" type="ORF">GPM918_LOCUS41738</name>
    <name evidence="2" type="ORF">SRO942_LOCUS42843</name>
</gene>
<dbReference type="AlphaFoldDB" id="A0A815ZY36"/>
<proteinExistence type="predicted"/>
<evidence type="ECO:0000313" key="2">
    <source>
        <dbReference type="EMBL" id="CAF4462690.1"/>
    </source>
</evidence>
<dbReference type="EMBL" id="CAJNOQ010033598">
    <property type="protein sequence ID" value="CAF1590772.1"/>
    <property type="molecule type" value="Genomic_DNA"/>
</dbReference>
<protein>
    <submittedName>
        <fullName evidence="1">Uncharacterized protein</fullName>
    </submittedName>
</protein>
<name>A0A815ZY36_9BILA</name>
<organism evidence="1 3">
    <name type="scientific">Didymodactylos carnosus</name>
    <dbReference type="NCBI Taxonomy" id="1234261"/>
    <lineage>
        <taxon>Eukaryota</taxon>
        <taxon>Metazoa</taxon>
        <taxon>Spiralia</taxon>
        <taxon>Gnathifera</taxon>
        <taxon>Rotifera</taxon>
        <taxon>Eurotatoria</taxon>
        <taxon>Bdelloidea</taxon>
        <taxon>Philodinida</taxon>
        <taxon>Philodinidae</taxon>
        <taxon>Didymodactylos</taxon>
    </lineage>
</organism>